<feature type="compositionally biased region" description="Low complexity" evidence="1">
    <location>
        <begin position="16"/>
        <end position="26"/>
    </location>
</feature>
<gene>
    <name evidence="3" type="ORF">GGR89_002789</name>
</gene>
<evidence type="ECO:0000259" key="2">
    <source>
        <dbReference type="PROSITE" id="PS50222"/>
    </source>
</evidence>
<organism evidence="3 4">
    <name type="scientific">Sphingomonas trueperi</name>
    <dbReference type="NCBI Taxonomy" id="53317"/>
    <lineage>
        <taxon>Bacteria</taxon>
        <taxon>Pseudomonadati</taxon>
        <taxon>Pseudomonadota</taxon>
        <taxon>Alphaproteobacteria</taxon>
        <taxon>Sphingomonadales</taxon>
        <taxon>Sphingomonadaceae</taxon>
        <taxon>Sphingomonas</taxon>
    </lineage>
</organism>
<keyword evidence="4" id="KW-1185">Reference proteome</keyword>
<dbReference type="PROSITE" id="PS00018">
    <property type="entry name" value="EF_HAND_1"/>
    <property type="match status" value="2"/>
</dbReference>
<dbReference type="GO" id="GO:0005509">
    <property type="term" value="F:calcium ion binding"/>
    <property type="evidence" value="ECO:0007669"/>
    <property type="project" value="InterPro"/>
</dbReference>
<feature type="compositionally biased region" description="Polar residues" evidence="1">
    <location>
        <begin position="28"/>
        <end position="45"/>
    </location>
</feature>
<dbReference type="InterPro" id="IPR011992">
    <property type="entry name" value="EF-hand-dom_pair"/>
</dbReference>
<dbReference type="CDD" id="cd00051">
    <property type="entry name" value="EFh"/>
    <property type="match status" value="1"/>
</dbReference>
<dbReference type="Gene3D" id="1.10.238.10">
    <property type="entry name" value="EF-hand"/>
    <property type="match status" value="1"/>
</dbReference>
<reference evidence="3 4" key="1">
    <citation type="submission" date="2020-03" db="EMBL/GenBank/DDBJ databases">
        <title>Genomic Encyclopedia of Type Strains, Phase IV (KMG-IV): sequencing the most valuable type-strain genomes for metagenomic binning, comparative biology and taxonomic classification.</title>
        <authorList>
            <person name="Goeker M."/>
        </authorList>
    </citation>
    <scope>NUCLEOTIDE SEQUENCE [LARGE SCALE GENOMIC DNA]</scope>
    <source>
        <strain evidence="3 4">DSM 7225</strain>
    </source>
</reference>
<dbReference type="Proteomes" id="UP000531251">
    <property type="component" value="Unassembled WGS sequence"/>
</dbReference>
<dbReference type="RefSeq" id="WP_167712981.1">
    <property type="nucleotide sequence ID" value="NZ_BAAADY010000032.1"/>
</dbReference>
<name>A0A7X5Y0K7_9SPHN</name>
<comment type="caution">
    <text evidence="3">The sequence shown here is derived from an EMBL/GenBank/DDBJ whole genome shotgun (WGS) entry which is preliminary data.</text>
</comment>
<evidence type="ECO:0000313" key="3">
    <source>
        <dbReference type="EMBL" id="NJB98457.1"/>
    </source>
</evidence>
<protein>
    <recommendedName>
        <fullName evidence="2">EF-hand domain-containing protein</fullName>
    </recommendedName>
</protein>
<feature type="region of interest" description="Disordered" evidence="1">
    <location>
        <begin position="16"/>
        <end position="93"/>
    </location>
</feature>
<dbReference type="SMART" id="SM00054">
    <property type="entry name" value="EFh"/>
    <property type="match status" value="2"/>
</dbReference>
<feature type="domain" description="EF-hand" evidence="2">
    <location>
        <begin position="74"/>
        <end position="109"/>
    </location>
</feature>
<dbReference type="PROSITE" id="PS50222">
    <property type="entry name" value="EF_HAND_2"/>
    <property type="match status" value="1"/>
</dbReference>
<dbReference type="InterPro" id="IPR018247">
    <property type="entry name" value="EF_Hand_1_Ca_BS"/>
</dbReference>
<dbReference type="EMBL" id="JAATJB010000008">
    <property type="protein sequence ID" value="NJB98457.1"/>
    <property type="molecule type" value="Genomic_DNA"/>
</dbReference>
<dbReference type="AlphaFoldDB" id="A0A7X5Y0K7"/>
<accession>A0A7X5Y0K7</accession>
<proteinExistence type="predicted"/>
<dbReference type="Pfam" id="PF13499">
    <property type="entry name" value="EF-hand_7"/>
    <property type="match status" value="1"/>
</dbReference>
<sequence length="154" mass="16261">MLTPLLLAATLQVTAPAQQTPAQPAQHGQPSASANQAMPGTQPTPADQPLQGADAPGAPPPAAETAQPTPRPDPAKLPADAQFARYDANGDGALDKTEYGSWLIALRTAKDPDFKPEKPEAKAWIDRSFIGADTNRDDKISREEMVRFLTPVAG</sequence>
<evidence type="ECO:0000256" key="1">
    <source>
        <dbReference type="SAM" id="MobiDB-lite"/>
    </source>
</evidence>
<dbReference type="SUPFAM" id="SSF47473">
    <property type="entry name" value="EF-hand"/>
    <property type="match status" value="1"/>
</dbReference>
<dbReference type="InterPro" id="IPR002048">
    <property type="entry name" value="EF_hand_dom"/>
</dbReference>
<evidence type="ECO:0000313" key="4">
    <source>
        <dbReference type="Proteomes" id="UP000531251"/>
    </source>
</evidence>